<evidence type="ECO:0000313" key="4">
    <source>
        <dbReference type="EMBL" id="KAJ7339917.1"/>
    </source>
</evidence>
<reference evidence="4" key="1">
    <citation type="submission" date="2023-03" db="EMBL/GenBank/DDBJ databases">
        <title>Massive genome expansion in bonnet fungi (Mycena s.s.) driven by repeated elements and novel gene families across ecological guilds.</title>
        <authorList>
            <consortium name="Lawrence Berkeley National Laboratory"/>
            <person name="Harder C.B."/>
            <person name="Miyauchi S."/>
            <person name="Viragh M."/>
            <person name="Kuo A."/>
            <person name="Thoen E."/>
            <person name="Andreopoulos B."/>
            <person name="Lu D."/>
            <person name="Skrede I."/>
            <person name="Drula E."/>
            <person name="Henrissat B."/>
            <person name="Morin E."/>
            <person name="Kohler A."/>
            <person name="Barry K."/>
            <person name="LaButti K."/>
            <person name="Morin E."/>
            <person name="Salamov A."/>
            <person name="Lipzen A."/>
            <person name="Mereny Z."/>
            <person name="Hegedus B."/>
            <person name="Baldrian P."/>
            <person name="Stursova M."/>
            <person name="Weitz H."/>
            <person name="Taylor A."/>
            <person name="Grigoriev I.V."/>
            <person name="Nagy L.G."/>
            <person name="Martin F."/>
            <person name="Kauserud H."/>
        </authorList>
    </citation>
    <scope>NUCLEOTIDE SEQUENCE</scope>
    <source>
        <strain evidence="4">CBHHK002</strain>
    </source>
</reference>
<dbReference type="Pfam" id="PF08881">
    <property type="entry name" value="CVNH"/>
    <property type="match status" value="1"/>
</dbReference>
<evidence type="ECO:0000259" key="3">
    <source>
        <dbReference type="Pfam" id="PF08881"/>
    </source>
</evidence>
<dbReference type="Proteomes" id="UP001218218">
    <property type="component" value="Unassembled WGS sequence"/>
</dbReference>
<evidence type="ECO:0000256" key="1">
    <source>
        <dbReference type="SAM" id="Coils"/>
    </source>
</evidence>
<accession>A0AAD6ZVF7</accession>
<dbReference type="AlphaFoldDB" id="A0AAD6ZVF7"/>
<feature type="domain" description="Cyanovirin-N" evidence="3">
    <location>
        <begin position="125"/>
        <end position="186"/>
    </location>
</feature>
<comment type="caution">
    <text evidence="4">The sequence shown here is derived from an EMBL/GenBank/DDBJ whole genome shotgun (WGS) entry which is preliminary data.</text>
</comment>
<feature type="region of interest" description="Disordered" evidence="2">
    <location>
        <begin position="1"/>
        <end position="87"/>
    </location>
</feature>
<evidence type="ECO:0000256" key="2">
    <source>
        <dbReference type="SAM" id="MobiDB-lite"/>
    </source>
</evidence>
<gene>
    <name evidence="4" type="ORF">DFH08DRAFT_1082442</name>
</gene>
<protein>
    <recommendedName>
        <fullName evidence="3">Cyanovirin-N domain-containing protein</fullName>
    </recommendedName>
</protein>
<dbReference type="Gene3D" id="2.30.60.10">
    <property type="entry name" value="Cyanovirin-N"/>
    <property type="match status" value="1"/>
</dbReference>
<dbReference type="InterPro" id="IPR036673">
    <property type="entry name" value="Cyanovirin-N_sf"/>
</dbReference>
<dbReference type="InterPro" id="IPR011058">
    <property type="entry name" value="Cyanovirin-N"/>
</dbReference>
<feature type="compositionally biased region" description="Polar residues" evidence="2">
    <location>
        <begin position="1"/>
        <end position="15"/>
    </location>
</feature>
<proteinExistence type="predicted"/>
<feature type="compositionally biased region" description="Polar residues" evidence="2">
    <location>
        <begin position="54"/>
        <end position="73"/>
    </location>
</feature>
<dbReference type="SUPFAM" id="SSF51322">
    <property type="entry name" value="Cyanovirin-N"/>
    <property type="match status" value="1"/>
</dbReference>
<dbReference type="EMBL" id="JARIHO010000027">
    <property type="protein sequence ID" value="KAJ7339917.1"/>
    <property type="molecule type" value="Genomic_DNA"/>
</dbReference>
<keyword evidence="1" id="KW-0175">Coiled coil</keyword>
<keyword evidence="5" id="KW-1185">Reference proteome</keyword>
<sequence>MSGTRTRSPPNSNLGIAQPRPRPPSRQGRMPEFGGGLFGDRSNGEGMRGFAASESFQQNSQHQESYSRASNSARKSEGATKTFESSEVTRVRHRRYTLADCQLELELSILTISSAPGSELEFGPTTFDLDDFVGNIGGELVWGSDAVKFSESCTGIRLEKTFLVANCFRNGDDGVQSRLNLEDHIAYTSARHCFEPVTADPAFAELMSSANWMNFTVITQPDMRSFLKNKAFQDTISGVARRAVEEAMRQMQEQMMRAVEEAIKRVNEEAEDFVQSEMETLVKKATKTISYRNLGQLKTMELEQRRAFNVFAPHISAPIIEEPEPDFNN</sequence>
<organism evidence="4 5">
    <name type="scientific">Mycena albidolilacea</name>
    <dbReference type="NCBI Taxonomy" id="1033008"/>
    <lineage>
        <taxon>Eukaryota</taxon>
        <taxon>Fungi</taxon>
        <taxon>Dikarya</taxon>
        <taxon>Basidiomycota</taxon>
        <taxon>Agaricomycotina</taxon>
        <taxon>Agaricomycetes</taxon>
        <taxon>Agaricomycetidae</taxon>
        <taxon>Agaricales</taxon>
        <taxon>Marasmiineae</taxon>
        <taxon>Mycenaceae</taxon>
        <taxon>Mycena</taxon>
    </lineage>
</organism>
<evidence type="ECO:0000313" key="5">
    <source>
        <dbReference type="Proteomes" id="UP001218218"/>
    </source>
</evidence>
<feature type="coiled-coil region" evidence="1">
    <location>
        <begin position="241"/>
        <end position="276"/>
    </location>
</feature>
<name>A0AAD6ZVF7_9AGAR</name>